<accession>A0A4V5NXX8</accession>
<keyword evidence="2" id="KW-1185">Reference proteome</keyword>
<protein>
    <submittedName>
        <fullName evidence="1">Uncharacterized protein</fullName>
    </submittedName>
</protein>
<comment type="caution">
    <text evidence="1">The sequence shown here is derived from an EMBL/GenBank/DDBJ whole genome shotgun (WGS) entry which is preliminary data.</text>
</comment>
<dbReference type="EMBL" id="SWCI01000002">
    <property type="protein sequence ID" value="TKB50413.1"/>
    <property type="molecule type" value="Genomic_DNA"/>
</dbReference>
<organism evidence="1 2">
    <name type="scientific">Ferrimonas sediminicola</name>
    <dbReference type="NCBI Taxonomy" id="2569538"/>
    <lineage>
        <taxon>Bacteria</taxon>
        <taxon>Pseudomonadati</taxon>
        <taxon>Pseudomonadota</taxon>
        <taxon>Gammaproteobacteria</taxon>
        <taxon>Alteromonadales</taxon>
        <taxon>Ferrimonadaceae</taxon>
        <taxon>Ferrimonas</taxon>
    </lineage>
</organism>
<dbReference type="AlphaFoldDB" id="A0A4V5NXX8"/>
<dbReference type="Proteomes" id="UP000305674">
    <property type="component" value="Unassembled WGS sequence"/>
</dbReference>
<dbReference type="OrthoDB" id="6238772at2"/>
<sequence length="99" mass="11389">MKELVTIHSYLADPEGVGDWEGEEELAADNLNRLYHAVYDAADDDMDPASLEAMLEAIWPYWQHNPELTELDDEMIEGFVDSLFEHFNNSSGQDDFDDY</sequence>
<dbReference type="RefSeq" id="WP_136851762.1">
    <property type="nucleotide sequence ID" value="NZ_SWCI01000002.1"/>
</dbReference>
<reference evidence="1 2" key="1">
    <citation type="submission" date="2019-04" db="EMBL/GenBank/DDBJ databases">
        <authorList>
            <person name="Hwang J.C."/>
        </authorList>
    </citation>
    <scope>NUCLEOTIDE SEQUENCE [LARGE SCALE GENOMIC DNA]</scope>
    <source>
        <strain evidence="1 2">IMCC35001</strain>
    </source>
</reference>
<evidence type="ECO:0000313" key="2">
    <source>
        <dbReference type="Proteomes" id="UP000305674"/>
    </source>
</evidence>
<evidence type="ECO:0000313" key="1">
    <source>
        <dbReference type="EMBL" id="TKB50413.1"/>
    </source>
</evidence>
<proteinExistence type="predicted"/>
<gene>
    <name evidence="1" type="ORF">FCL40_04460</name>
</gene>
<name>A0A4V5NXX8_9GAMM</name>